<evidence type="ECO:0000313" key="2">
    <source>
        <dbReference type="Proteomes" id="UP000092247"/>
    </source>
</evidence>
<comment type="caution">
    <text evidence="1">The sequence shown here is derived from an EMBL/GenBank/DDBJ whole genome shotgun (WGS) entry which is preliminary data.</text>
</comment>
<keyword evidence="1" id="KW-0132">Cell division</keyword>
<dbReference type="EMBL" id="LZEX01000042">
    <property type="protein sequence ID" value="OBU03800.1"/>
    <property type="molecule type" value="Genomic_DNA"/>
</dbReference>
<dbReference type="Pfam" id="PF13997">
    <property type="entry name" value="YqjK"/>
    <property type="match status" value="1"/>
</dbReference>
<gene>
    <name evidence="1" type="ORF">AYY17_09540</name>
</gene>
<dbReference type="AlphaFoldDB" id="A0A1B8H401"/>
<reference evidence="1 2" key="1">
    <citation type="submission" date="2016-06" db="EMBL/GenBank/DDBJ databases">
        <authorList>
            <person name="Kjaerup R.B."/>
            <person name="Dalgaard T.S."/>
            <person name="Juul-Madsen H.R."/>
        </authorList>
    </citation>
    <scope>NUCLEOTIDE SEQUENCE [LARGE SCALE GENOMIC DNA]</scope>
    <source>
        <strain evidence="1 2">GCSL-Mp3</strain>
    </source>
</reference>
<dbReference type="GO" id="GO:0051301">
    <property type="term" value="P:cell division"/>
    <property type="evidence" value="ECO:0007669"/>
    <property type="project" value="UniProtKB-KW"/>
</dbReference>
<protein>
    <submittedName>
        <fullName evidence="1">Cell division protein FtsH</fullName>
    </submittedName>
</protein>
<sequence>MNKQTRAERALRKQALIDTIAAQRSDLSQTTEHWLEKTESLDRTWQTVVQLRPLVVAGLSLISVFSVRHPKKLYRWGQRAVGLWGVIRTIQANFPRNKPHS</sequence>
<evidence type="ECO:0000313" key="1">
    <source>
        <dbReference type="EMBL" id="OBU03800.1"/>
    </source>
</evidence>
<keyword evidence="1" id="KW-0131">Cell cycle</keyword>
<dbReference type="Proteomes" id="UP000092247">
    <property type="component" value="Unassembled WGS sequence"/>
</dbReference>
<dbReference type="STRING" id="368603.AYY16_10745"/>
<name>A0A1B8H401_9GAMM</name>
<organism evidence="1 2">
    <name type="scientific">Morganella psychrotolerans</name>
    <dbReference type="NCBI Taxonomy" id="368603"/>
    <lineage>
        <taxon>Bacteria</taxon>
        <taxon>Pseudomonadati</taxon>
        <taxon>Pseudomonadota</taxon>
        <taxon>Gammaproteobacteria</taxon>
        <taxon>Enterobacterales</taxon>
        <taxon>Morganellaceae</taxon>
        <taxon>Morganella</taxon>
    </lineage>
</organism>
<dbReference type="InterPro" id="IPR025612">
    <property type="entry name" value="YqjK"/>
</dbReference>
<proteinExistence type="predicted"/>
<accession>A0A1B8H401</accession>
<dbReference type="RefSeq" id="WP_067425351.1">
    <property type="nucleotide sequence ID" value="NZ_CBCPID010000008.1"/>
</dbReference>